<name>A0A137SC49_9GAMM</name>
<dbReference type="SUPFAM" id="SSF69369">
    <property type="entry name" value="Cloacin translocation domain"/>
    <property type="match status" value="1"/>
</dbReference>
<dbReference type="Pfam" id="PF14436">
    <property type="entry name" value="EndoU_bacteria"/>
    <property type="match status" value="1"/>
</dbReference>
<dbReference type="AlphaFoldDB" id="A0A137SC49"/>
<organism evidence="7 8">
    <name type="scientific">Marinobacter excellens LAMA 842</name>
    <dbReference type="NCBI Taxonomy" id="1306954"/>
    <lineage>
        <taxon>Bacteria</taxon>
        <taxon>Pseudomonadati</taxon>
        <taxon>Pseudomonadota</taxon>
        <taxon>Gammaproteobacteria</taxon>
        <taxon>Pseudomonadales</taxon>
        <taxon>Marinobacteraceae</taxon>
        <taxon>Marinobacter</taxon>
    </lineage>
</organism>
<evidence type="ECO:0000256" key="1">
    <source>
        <dbReference type="ARBA" id="ARBA00022529"/>
    </source>
</evidence>
<evidence type="ECO:0000256" key="3">
    <source>
        <dbReference type="ARBA" id="ARBA00023048"/>
    </source>
</evidence>
<comment type="caution">
    <text evidence="7">The sequence shown here is derived from an EMBL/GenBank/DDBJ whole genome shotgun (WGS) entry which is preliminary data.</text>
</comment>
<keyword evidence="2" id="KW-0044">Antibiotic</keyword>
<dbReference type="GO" id="GO:0016787">
    <property type="term" value="F:hydrolase activity"/>
    <property type="evidence" value="ECO:0007669"/>
    <property type="project" value="UniProtKB-KW"/>
</dbReference>
<evidence type="ECO:0000256" key="4">
    <source>
        <dbReference type="SAM" id="MobiDB-lite"/>
    </source>
</evidence>
<dbReference type="GO" id="GO:0004519">
    <property type="term" value="F:endonuclease activity"/>
    <property type="evidence" value="ECO:0007669"/>
    <property type="project" value="InterPro"/>
</dbReference>
<dbReference type="InterPro" id="IPR029501">
    <property type="entry name" value="EndoU_bac"/>
</dbReference>
<feature type="region of interest" description="Disordered" evidence="4">
    <location>
        <begin position="102"/>
        <end position="125"/>
    </location>
</feature>
<dbReference type="GO" id="GO:0031640">
    <property type="term" value="P:killing of cells of another organism"/>
    <property type="evidence" value="ECO:0007669"/>
    <property type="project" value="UniProtKB-KW"/>
</dbReference>
<evidence type="ECO:0000259" key="6">
    <source>
        <dbReference type="Pfam" id="PF14436"/>
    </source>
</evidence>
<dbReference type="EC" id="3.1.-.-" evidence="7"/>
<evidence type="ECO:0000256" key="2">
    <source>
        <dbReference type="ARBA" id="ARBA00023022"/>
    </source>
</evidence>
<gene>
    <name evidence="7" type="ORF">J122_1979</name>
</gene>
<dbReference type="Pfam" id="PF06958">
    <property type="entry name" value="Pyocin_S"/>
    <property type="match status" value="1"/>
</dbReference>
<dbReference type="InterPro" id="IPR016128">
    <property type="entry name" value="Pyosin/cloacin_T_dom"/>
</dbReference>
<accession>A0A137SC49</accession>
<dbReference type="Proteomes" id="UP000070282">
    <property type="component" value="Unassembled WGS sequence"/>
</dbReference>
<keyword evidence="8" id="KW-1185">Reference proteome</keyword>
<dbReference type="PATRIC" id="fig|1306954.6.peg.3956"/>
<feature type="compositionally biased region" description="Pro residues" evidence="4">
    <location>
        <begin position="113"/>
        <end position="125"/>
    </location>
</feature>
<evidence type="ECO:0000313" key="7">
    <source>
        <dbReference type="EMBL" id="KXO10026.1"/>
    </source>
</evidence>
<dbReference type="EMBL" id="LOCO01000008">
    <property type="protein sequence ID" value="KXO10026.1"/>
    <property type="molecule type" value="Genomic_DNA"/>
</dbReference>
<proteinExistence type="predicted"/>
<dbReference type="InterPro" id="IPR036302">
    <property type="entry name" value="Pyosin/cloacin_T_dom_sf"/>
</dbReference>
<evidence type="ECO:0000313" key="8">
    <source>
        <dbReference type="Proteomes" id="UP000070282"/>
    </source>
</evidence>
<keyword evidence="1" id="KW-0929">Antimicrobial</keyword>
<dbReference type="GO" id="GO:0042742">
    <property type="term" value="P:defense response to bacterium"/>
    <property type="evidence" value="ECO:0007669"/>
    <property type="project" value="UniProtKB-KW"/>
</dbReference>
<sequence length="540" mass="58645">MTRIADPHSLALHEALMIEGGWDQYSDRELASYLSSSSFTPARLRDQLASGELVLLREIPAAPVFRLVSGRIVPTESTSAAIAENAVTAFEKRFGDRQAFPSRGTAYAHSDSLPPPPKLDYTPEPPVIEPPPEPLPPPVVISENFGLPPLGPKVFAKSCTRPSGDTDSNEGEEKASNFGTLAMLAPATVTSPGANGLRPLGLISGSAMRLAKGWAMAARIGAGVLSTAGSAVLLALWPSKLGDSTLYTEEELLEMAEAAIRVRFHLHVDATGNLRVAGYHVNDSTGYKDRVPVAHAELKGENFEVVVDDDFTLVWYPDDSGHRPVVSTEYPADSGIDPYSILVTPIQEDGQEHSPPGYQRPFEDQVELIVSFPKDSGIEPLYLVFQKRADSAGDSGLVKYVQQSPIDFEHVLKADYTSRGKPTGGHTLLYGDVRIVPGTETMPDVAGVYMATVEVQDPANPGQWITKTSNNSSNTMFPKDWDETRIKSEVDAAWNDPNKIVQGDRWISVTPSGVRVEGWISPRTTVYPVYQAPRTLRGEK</sequence>
<keyword evidence="3" id="KW-0078">Bacteriocin</keyword>
<feature type="domain" description="Pyosin/cloacin translocation" evidence="5">
    <location>
        <begin position="248"/>
        <end position="384"/>
    </location>
</feature>
<feature type="domain" description="Bacterial EndoU nuclease" evidence="6">
    <location>
        <begin position="408"/>
        <end position="529"/>
    </location>
</feature>
<protein>
    <submittedName>
        <fullName evidence="7">Colicin E3</fullName>
        <ecNumber evidence="7">3.1.-.-</ecNumber>
    </submittedName>
</protein>
<evidence type="ECO:0000259" key="5">
    <source>
        <dbReference type="Pfam" id="PF06958"/>
    </source>
</evidence>
<reference evidence="8" key="1">
    <citation type="submission" date="2015-12" db="EMBL/GenBank/DDBJ databases">
        <authorList>
            <person name="Lima A."/>
            <person name="Farahani Zayas N."/>
            <person name="Castro Da Silva M.A."/>
            <person name="Cabral A."/>
            <person name="Pessatti M.L."/>
        </authorList>
    </citation>
    <scope>NUCLEOTIDE SEQUENCE [LARGE SCALE GENOMIC DNA]</scope>
    <source>
        <strain evidence="8">LAMA 842</strain>
    </source>
</reference>
<keyword evidence="7" id="KW-0378">Hydrolase</keyword>